<evidence type="ECO:0000256" key="7">
    <source>
        <dbReference type="ARBA" id="ARBA00023136"/>
    </source>
</evidence>
<evidence type="ECO:0000256" key="1">
    <source>
        <dbReference type="ARBA" id="ARBA00004479"/>
    </source>
</evidence>
<gene>
    <name evidence="11" type="ORF">TMSB3V08_LOCUS3148</name>
</gene>
<dbReference type="InterPro" id="IPR036179">
    <property type="entry name" value="Ig-like_dom_sf"/>
</dbReference>
<keyword evidence="6" id="KW-1133">Transmembrane helix</keyword>
<reference evidence="11" key="1">
    <citation type="submission" date="2020-11" db="EMBL/GenBank/DDBJ databases">
        <authorList>
            <person name="Tran Van P."/>
        </authorList>
    </citation>
    <scope>NUCLEOTIDE SEQUENCE</scope>
</reference>
<dbReference type="GO" id="GO:0048812">
    <property type="term" value="P:neuron projection morphogenesis"/>
    <property type="evidence" value="ECO:0007669"/>
    <property type="project" value="UniProtKB-ARBA"/>
</dbReference>
<organism evidence="11">
    <name type="scientific">Timema monikensis</name>
    <dbReference type="NCBI Taxonomy" id="170555"/>
    <lineage>
        <taxon>Eukaryota</taxon>
        <taxon>Metazoa</taxon>
        <taxon>Ecdysozoa</taxon>
        <taxon>Arthropoda</taxon>
        <taxon>Hexapoda</taxon>
        <taxon>Insecta</taxon>
        <taxon>Pterygota</taxon>
        <taxon>Neoptera</taxon>
        <taxon>Polyneoptera</taxon>
        <taxon>Phasmatodea</taxon>
        <taxon>Timematodea</taxon>
        <taxon>Timematoidea</taxon>
        <taxon>Timematidae</taxon>
        <taxon>Timema</taxon>
    </lineage>
</organism>
<protein>
    <recommendedName>
        <fullName evidence="10">Ig-like domain-containing protein</fullName>
    </recommendedName>
</protein>
<dbReference type="InterPro" id="IPR013783">
    <property type="entry name" value="Ig-like_fold"/>
</dbReference>
<evidence type="ECO:0000313" key="11">
    <source>
        <dbReference type="EMBL" id="CAD7426255.1"/>
    </source>
</evidence>
<dbReference type="Pfam" id="PF07679">
    <property type="entry name" value="I-set"/>
    <property type="match status" value="2"/>
</dbReference>
<evidence type="ECO:0000256" key="9">
    <source>
        <dbReference type="ARBA" id="ARBA00023319"/>
    </source>
</evidence>
<dbReference type="Pfam" id="PF13927">
    <property type="entry name" value="Ig_3"/>
    <property type="match status" value="5"/>
</dbReference>
<name>A0A7R9E362_9NEOP</name>
<dbReference type="InterPro" id="IPR013098">
    <property type="entry name" value="Ig_I-set"/>
</dbReference>
<dbReference type="PANTHER" id="PTHR12231:SF253">
    <property type="entry name" value="DPR-INTERACTING PROTEIN ETA, ISOFORM B-RELATED"/>
    <property type="match status" value="1"/>
</dbReference>
<evidence type="ECO:0000256" key="6">
    <source>
        <dbReference type="ARBA" id="ARBA00022989"/>
    </source>
</evidence>
<evidence type="ECO:0000256" key="2">
    <source>
        <dbReference type="ARBA" id="ARBA00022692"/>
    </source>
</evidence>
<evidence type="ECO:0000256" key="3">
    <source>
        <dbReference type="ARBA" id="ARBA00022729"/>
    </source>
</evidence>
<feature type="domain" description="Ig-like" evidence="10">
    <location>
        <begin position="598"/>
        <end position="694"/>
    </location>
</feature>
<dbReference type="InterPro" id="IPR003598">
    <property type="entry name" value="Ig_sub2"/>
</dbReference>
<feature type="domain" description="Ig-like" evidence="10">
    <location>
        <begin position="491"/>
        <end position="571"/>
    </location>
</feature>
<accession>A0A7R9E362</accession>
<dbReference type="CDD" id="cd00096">
    <property type="entry name" value="Ig"/>
    <property type="match status" value="1"/>
</dbReference>
<proteinExistence type="predicted"/>
<feature type="domain" description="Ig-like" evidence="10">
    <location>
        <begin position="812"/>
        <end position="911"/>
    </location>
</feature>
<evidence type="ECO:0000256" key="4">
    <source>
        <dbReference type="ARBA" id="ARBA00022737"/>
    </source>
</evidence>
<feature type="domain" description="Ig-like" evidence="10">
    <location>
        <begin position="709"/>
        <end position="809"/>
    </location>
</feature>
<sequence>MFVSVAMQEYTIDAGSSIVVRGNSAVLRCIVPSFVKDFIKVTSWLQDGNFNIYPSRDGESYFLPESCCSSLPSLESNYSHLQICGYSWAVGKDSQGKIWGLLLSPIDGKLHMLPTGELVVVNAGTADSYSTYQCRVTHRLSDETRVSTGVARISVSEAQGITPPRFSERTLSIEARRDELVVLPCFAEGDPPPDYRWEFGGSPVPEDEQRYTSGGLLIIPRARPHDSGRYTCTASNPAGNSRLDVSLLVSWPLSARVSPALLTAGLDNINGFIHGILWKVPIQYVTKISVSVTPTNYQCALGQPAQMTCTTTGHPVTMVLWMKNGQSLSSLRGGMSGEVFHLASVSREDQGMYQCFVKNEKDMAQGTAELRLGDTPPQLVYGFIRQNIQPGPSVSLKCVASGNPTPNIKWTLDGYPLPLNERFVIGQYVPMYGDVISHVNITSVHVQEGGTYQCSAVNRVGEASHSAQLNVYGKLHIGQIVADRWLFQGAPHVRPMGEVSAVAGENLKITCPVAGFPIDGVKWYKGERELPINRRHLVFPNNTLVIEKVQSGVDNGVYRCDATDKQARTASGTAHVNVMVDETADDGEIEFDCVPVPPKITPFNFRSDLHLGERVGVQCVVSKGDPPLDVYWLKDGHKLGVHDGQVEGEGIVLRTLDQFTSVLSIGALALTHGGNYTCQARNNAALATHTAPLSVNVLVCAWGCVSVPPAITPFSFGELSAGERVRVTCSVKRGDGPIAISWLKDASPLMSQGPSLSLHDELDLTIQHLEEFSSVLAIRSVSSRHSGNYTCVASNPTRTTMFTAQLLVTVPPTWAVEPQNAAAKLGQQVVLDCKVEGFPKPTISWKKASGQTPGHYHELSTHQLKQQSGGAHLLPNGSLLLETVAQEDEGHYLCEASNGIGVGLSAVVQLTVHAAQFNIHFCSKPPSIFEFVLGRSWSVEEELQFLAAMLLVTSQLALFGGKKEILLK</sequence>
<dbReference type="CDD" id="cd20956">
    <property type="entry name" value="IgI_4_Dscam"/>
    <property type="match status" value="1"/>
</dbReference>
<keyword evidence="5" id="KW-0130">Cell adhesion</keyword>
<feature type="domain" description="Ig-like" evidence="10">
    <location>
        <begin position="164"/>
        <end position="250"/>
    </location>
</feature>
<feature type="domain" description="Ig-like" evidence="10">
    <location>
        <begin position="377"/>
        <end position="470"/>
    </location>
</feature>
<dbReference type="FunFam" id="2.60.40.10:FF:000032">
    <property type="entry name" value="palladin isoform X1"/>
    <property type="match status" value="1"/>
</dbReference>
<dbReference type="SUPFAM" id="SSF48726">
    <property type="entry name" value="Immunoglobulin"/>
    <property type="match status" value="7"/>
</dbReference>
<keyword evidence="7" id="KW-0472">Membrane</keyword>
<evidence type="ECO:0000256" key="8">
    <source>
        <dbReference type="ARBA" id="ARBA00023157"/>
    </source>
</evidence>
<dbReference type="GO" id="GO:0007155">
    <property type="term" value="P:cell adhesion"/>
    <property type="evidence" value="ECO:0007669"/>
    <property type="project" value="UniProtKB-KW"/>
</dbReference>
<dbReference type="Gene3D" id="2.60.40.10">
    <property type="entry name" value="Immunoglobulins"/>
    <property type="match status" value="8"/>
</dbReference>
<dbReference type="CDD" id="cd20958">
    <property type="entry name" value="IgI_5_Dscam"/>
    <property type="match status" value="1"/>
</dbReference>
<evidence type="ECO:0000256" key="5">
    <source>
        <dbReference type="ARBA" id="ARBA00022889"/>
    </source>
</evidence>
<dbReference type="InterPro" id="IPR003599">
    <property type="entry name" value="Ig_sub"/>
</dbReference>
<dbReference type="FunFam" id="2.60.40.10:FF:000333">
    <property type="entry name" value="Down syndrome cell adhesion molecule"/>
    <property type="match status" value="2"/>
</dbReference>
<dbReference type="PANTHER" id="PTHR12231">
    <property type="entry name" value="CTX-RELATED TYPE I TRANSMEMBRANE PROTEIN"/>
    <property type="match status" value="1"/>
</dbReference>
<keyword evidence="4" id="KW-0677">Repeat</keyword>
<keyword evidence="3" id="KW-0732">Signal</keyword>
<dbReference type="InterPro" id="IPR051170">
    <property type="entry name" value="Neural/epithelial_adhesion"/>
</dbReference>
<comment type="subcellular location">
    <subcellularLocation>
        <location evidence="1">Membrane</location>
        <topology evidence="1">Single-pass type I membrane protein</topology>
    </subcellularLocation>
</comment>
<dbReference type="SMART" id="SM00409">
    <property type="entry name" value="IG"/>
    <property type="match status" value="8"/>
</dbReference>
<dbReference type="SMART" id="SM00408">
    <property type="entry name" value="IGc2"/>
    <property type="match status" value="7"/>
</dbReference>
<dbReference type="FunFam" id="2.60.40.10:FF:000017">
    <property type="entry name" value="Down syndrome cell adhesion molecule b"/>
    <property type="match status" value="1"/>
</dbReference>
<dbReference type="FunFam" id="2.60.40.10:FF:000104">
    <property type="entry name" value="Down syndrome cell adhesion molecule b"/>
    <property type="match status" value="1"/>
</dbReference>
<keyword evidence="9" id="KW-0393">Immunoglobulin domain</keyword>
<dbReference type="EMBL" id="OB793151">
    <property type="protein sequence ID" value="CAD7426255.1"/>
    <property type="molecule type" value="Genomic_DNA"/>
</dbReference>
<dbReference type="AlphaFoldDB" id="A0A7R9E362"/>
<dbReference type="InterPro" id="IPR007110">
    <property type="entry name" value="Ig-like_dom"/>
</dbReference>
<dbReference type="GO" id="GO:0016020">
    <property type="term" value="C:membrane"/>
    <property type="evidence" value="ECO:0007669"/>
    <property type="project" value="UniProtKB-SubCell"/>
</dbReference>
<evidence type="ECO:0000259" key="10">
    <source>
        <dbReference type="PROSITE" id="PS50835"/>
    </source>
</evidence>
<dbReference type="PROSITE" id="PS50835">
    <property type="entry name" value="IG_LIKE"/>
    <property type="match status" value="8"/>
</dbReference>
<keyword evidence="8" id="KW-1015">Disulfide bond</keyword>
<feature type="domain" description="Ig-like" evidence="10">
    <location>
        <begin position="281"/>
        <end position="371"/>
    </location>
</feature>
<keyword evidence="2" id="KW-0812">Transmembrane</keyword>
<feature type="domain" description="Ig-like" evidence="10">
    <location>
        <begin position="8"/>
        <end position="147"/>
    </location>
</feature>